<dbReference type="AlphaFoldDB" id="F2EEH2"/>
<dbReference type="EMBL" id="AK374548">
    <property type="protein sequence ID" value="BAK05744.1"/>
    <property type="molecule type" value="mRNA"/>
</dbReference>
<accession>F2EEH2</accession>
<name>F2EEH2_HORVV</name>
<reference evidence="1" key="1">
    <citation type="journal article" date="2011" name="Plant Physiol.">
        <title>Comprehensive sequence analysis of 24,783 barley full-length cDNAs derived from 12 clone libraries.</title>
        <authorList>
            <person name="Matsumoto T."/>
            <person name="Tanaka T."/>
            <person name="Sakai H."/>
            <person name="Amano N."/>
            <person name="Kanamori H."/>
            <person name="Kurita K."/>
            <person name="Kikuta A."/>
            <person name="Kamiya K."/>
            <person name="Yamamoto M."/>
            <person name="Ikawa H."/>
            <person name="Fujii N."/>
            <person name="Hori K."/>
            <person name="Itoh T."/>
            <person name="Sato K."/>
        </authorList>
    </citation>
    <scope>NUCLEOTIDE SEQUENCE</scope>
    <source>
        <tissue evidence="1">Seed</tissue>
    </source>
</reference>
<protein>
    <submittedName>
        <fullName evidence="1">Predicted protein</fullName>
    </submittedName>
</protein>
<evidence type="ECO:0000313" key="1">
    <source>
        <dbReference type="EMBL" id="BAK05744.1"/>
    </source>
</evidence>
<organism evidence="1">
    <name type="scientific">Hordeum vulgare subsp. vulgare</name>
    <name type="common">Domesticated barley</name>
    <dbReference type="NCBI Taxonomy" id="112509"/>
    <lineage>
        <taxon>Eukaryota</taxon>
        <taxon>Viridiplantae</taxon>
        <taxon>Streptophyta</taxon>
        <taxon>Embryophyta</taxon>
        <taxon>Tracheophyta</taxon>
        <taxon>Spermatophyta</taxon>
        <taxon>Magnoliopsida</taxon>
        <taxon>Liliopsida</taxon>
        <taxon>Poales</taxon>
        <taxon>Poaceae</taxon>
        <taxon>BOP clade</taxon>
        <taxon>Pooideae</taxon>
        <taxon>Triticodae</taxon>
        <taxon>Triticeae</taxon>
        <taxon>Hordeinae</taxon>
        <taxon>Hordeum</taxon>
    </lineage>
</organism>
<sequence>MYVASLMSKRVWKRRKAHFDLVVCIRLEDVLLIVHLCLLGQGHSIYLGVSLLVDWCWMENLGKVRSRILHRD</sequence>
<proteinExistence type="evidence at transcript level"/>